<dbReference type="InParanoid" id="F4S9S5"/>
<dbReference type="GO" id="GO:0000723">
    <property type="term" value="P:telomere maintenance"/>
    <property type="evidence" value="ECO:0007669"/>
    <property type="project" value="TreeGrafter"/>
</dbReference>
<keyword evidence="3" id="KW-1185">Reference proteome</keyword>
<dbReference type="PANTHER" id="PTHR11139:SF125">
    <property type="entry name" value="SERINE_THREONINE-PROTEIN KINASE MEC1"/>
    <property type="match status" value="1"/>
</dbReference>
<gene>
    <name evidence="2" type="ORF">MELLADRAFT_40780</name>
</gene>
<dbReference type="GO" id="GO:0005634">
    <property type="term" value="C:nucleus"/>
    <property type="evidence" value="ECO:0007669"/>
    <property type="project" value="TreeGrafter"/>
</dbReference>
<evidence type="ECO:0000259" key="1">
    <source>
        <dbReference type="PROSITE" id="PS50290"/>
    </source>
</evidence>
<dbReference type="STRING" id="747676.F4S9S5"/>
<dbReference type="OrthoDB" id="381190at2759"/>
<organism evidence="3">
    <name type="scientific">Melampsora larici-populina (strain 98AG31 / pathotype 3-4-7)</name>
    <name type="common">Poplar leaf rust fungus</name>
    <dbReference type="NCBI Taxonomy" id="747676"/>
    <lineage>
        <taxon>Eukaryota</taxon>
        <taxon>Fungi</taxon>
        <taxon>Dikarya</taxon>
        <taxon>Basidiomycota</taxon>
        <taxon>Pucciniomycotina</taxon>
        <taxon>Pucciniomycetes</taxon>
        <taxon>Pucciniales</taxon>
        <taxon>Melampsoraceae</taxon>
        <taxon>Melampsora</taxon>
    </lineage>
</organism>
<dbReference type="Gene3D" id="3.30.1010.10">
    <property type="entry name" value="Phosphatidylinositol 3-kinase Catalytic Subunit, Chain A, domain 4"/>
    <property type="match status" value="1"/>
</dbReference>
<dbReference type="Proteomes" id="UP000001072">
    <property type="component" value="Unassembled WGS sequence"/>
</dbReference>
<feature type="non-terminal residue" evidence="2">
    <location>
        <position position="1"/>
    </location>
</feature>
<reference evidence="3" key="1">
    <citation type="journal article" date="2011" name="Proc. Natl. Acad. Sci. U.S.A.">
        <title>Obligate biotrophy features unraveled by the genomic analysis of rust fungi.</title>
        <authorList>
            <person name="Duplessis S."/>
            <person name="Cuomo C.A."/>
            <person name="Lin Y.-C."/>
            <person name="Aerts A."/>
            <person name="Tisserant E."/>
            <person name="Veneault-Fourrey C."/>
            <person name="Joly D.L."/>
            <person name="Hacquard S."/>
            <person name="Amselem J."/>
            <person name="Cantarel B.L."/>
            <person name="Chiu R."/>
            <person name="Coutinho P.M."/>
            <person name="Feau N."/>
            <person name="Field M."/>
            <person name="Frey P."/>
            <person name="Gelhaye E."/>
            <person name="Goldberg J."/>
            <person name="Grabherr M.G."/>
            <person name="Kodira C.D."/>
            <person name="Kohler A."/>
            <person name="Kuees U."/>
            <person name="Lindquist E.A."/>
            <person name="Lucas S.M."/>
            <person name="Mago R."/>
            <person name="Mauceli E."/>
            <person name="Morin E."/>
            <person name="Murat C."/>
            <person name="Pangilinan J.L."/>
            <person name="Park R."/>
            <person name="Pearson M."/>
            <person name="Quesneville H."/>
            <person name="Rouhier N."/>
            <person name="Sakthikumar S."/>
            <person name="Salamov A.A."/>
            <person name="Schmutz J."/>
            <person name="Selles B."/>
            <person name="Shapiro H."/>
            <person name="Tanguay P."/>
            <person name="Tuskan G.A."/>
            <person name="Henrissat B."/>
            <person name="Van de Peer Y."/>
            <person name="Rouze P."/>
            <person name="Ellis J.G."/>
            <person name="Dodds P.N."/>
            <person name="Schein J.E."/>
            <person name="Zhong S."/>
            <person name="Hamelin R.C."/>
            <person name="Grigoriev I.V."/>
            <person name="Szabo L.J."/>
            <person name="Martin F."/>
        </authorList>
    </citation>
    <scope>NUCLEOTIDE SEQUENCE [LARGE SCALE GENOMIC DNA]</scope>
    <source>
        <strain evidence="3">98AG31 / pathotype 3-4-7</strain>
    </source>
</reference>
<dbReference type="SUPFAM" id="SSF56112">
    <property type="entry name" value="Protein kinase-like (PK-like)"/>
    <property type="match status" value="1"/>
</dbReference>
<sequence length="92" mass="10751">GFSDEIIIMTSLQKPRKILIRGSDGKDYPFLCKPKDDLRKDARLMEFNLKINKLLKKDSESRKRNLHIRTYAVVVLNEECGLLEWVPHTLPL</sequence>
<dbReference type="GO" id="GO:0000077">
    <property type="term" value="P:DNA damage checkpoint signaling"/>
    <property type="evidence" value="ECO:0007669"/>
    <property type="project" value="TreeGrafter"/>
</dbReference>
<dbReference type="GeneID" id="18927920"/>
<dbReference type="RefSeq" id="XP_007418122.1">
    <property type="nucleotide sequence ID" value="XM_007418060.1"/>
</dbReference>
<dbReference type="InterPro" id="IPR000403">
    <property type="entry name" value="PI3/4_kinase_cat_dom"/>
</dbReference>
<dbReference type="VEuPathDB" id="FungiDB:MELLADRAFT_40780"/>
<dbReference type="GO" id="GO:0005694">
    <property type="term" value="C:chromosome"/>
    <property type="evidence" value="ECO:0007669"/>
    <property type="project" value="TreeGrafter"/>
</dbReference>
<dbReference type="GO" id="GO:0004674">
    <property type="term" value="F:protein serine/threonine kinase activity"/>
    <property type="evidence" value="ECO:0007669"/>
    <property type="project" value="TreeGrafter"/>
</dbReference>
<dbReference type="KEGG" id="mlr:MELLADRAFT_40780"/>
<evidence type="ECO:0000313" key="3">
    <source>
        <dbReference type="Proteomes" id="UP000001072"/>
    </source>
</evidence>
<dbReference type="HOGENOM" id="CLU_2419023_0_0_1"/>
<proteinExistence type="predicted"/>
<dbReference type="PROSITE" id="PS50290">
    <property type="entry name" value="PI3_4_KINASE_3"/>
    <property type="match status" value="1"/>
</dbReference>
<dbReference type="Pfam" id="PF00454">
    <property type="entry name" value="PI3_PI4_kinase"/>
    <property type="match status" value="1"/>
</dbReference>
<name>F4S9S5_MELLP</name>
<dbReference type="AlphaFoldDB" id="F4S9S5"/>
<dbReference type="InterPro" id="IPR050517">
    <property type="entry name" value="DDR_Repair_Kinase"/>
</dbReference>
<protein>
    <recommendedName>
        <fullName evidence="1">PI3K/PI4K catalytic domain-containing protein</fullName>
    </recommendedName>
</protein>
<dbReference type="GO" id="GO:0006281">
    <property type="term" value="P:DNA repair"/>
    <property type="evidence" value="ECO:0007669"/>
    <property type="project" value="TreeGrafter"/>
</dbReference>
<dbReference type="PANTHER" id="PTHR11139">
    <property type="entry name" value="ATAXIA TELANGIECTASIA MUTATED ATM -RELATED"/>
    <property type="match status" value="1"/>
</dbReference>
<evidence type="ECO:0000313" key="2">
    <source>
        <dbReference type="EMBL" id="EGF98606.1"/>
    </source>
</evidence>
<dbReference type="EMBL" id="GL883173">
    <property type="protein sequence ID" value="EGF98606.1"/>
    <property type="molecule type" value="Genomic_DNA"/>
</dbReference>
<feature type="domain" description="PI3K/PI4K catalytic" evidence="1">
    <location>
        <begin position="2"/>
        <end position="92"/>
    </location>
</feature>
<dbReference type="eggNOG" id="KOG0890">
    <property type="taxonomic scope" value="Eukaryota"/>
</dbReference>
<accession>F4S9S5</accession>
<dbReference type="InterPro" id="IPR011009">
    <property type="entry name" value="Kinase-like_dom_sf"/>
</dbReference>